<dbReference type="PANTHER" id="PTHR34488:SF1">
    <property type="entry name" value="SI:CH211-245H14.1-RELATED"/>
    <property type="match status" value="1"/>
</dbReference>
<dbReference type="Proteomes" id="UP000295070">
    <property type="component" value="Chromosome 11"/>
</dbReference>
<protein>
    <submittedName>
        <fullName evidence="2">Uncharacterized protein</fullName>
    </submittedName>
</protein>
<sequence length="156" mass="17424">MEVDKSKEASSPQQEGEQAEVNQPETDMETNQEILNVLLGPNYSERSEEPDYKAKPSSSSSSFWTKATVKVFLVVTGQTFGADQVLLEQVKRSTAVETTRNLQECDVIIVFCPITSRVGSDVEAAMREDSGNRRTLFRTNVQVILQLRFCLKLSSV</sequence>
<dbReference type="AlphaFoldDB" id="A0A484CUS1"/>
<reference evidence="2 3" key="1">
    <citation type="submission" date="2019-01" db="EMBL/GenBank/DDBJ databases">
        <title>A chromosome-scale genome assembly of the yellow perch, Perca flavescens.</title>
        <authorList>
            <person name="Feron R."/>
            <person name="Morvezen R."/>
            <person name="Bestin A."/>
            <person name="Haffray P."/>
            <person name="Klopp C."/>
            <person name="Zahm M."/>
            <person name="Cabau C."/>
            <person name="Roques C."/>
            <person name="Donnadieu C."/>
            <person name="Bouchez O."/>
            <person name="Christie M."/>
            <person name="Larson W."/>
            <person name="Guiguen Y."/>
        </authorList>
    </citation>
    <scope>NUCLEOTIDE SEQUENCE [LARGE SCALE GENOMIC DNA]</scope>
    <source>
        <strain evidence="2">YP-PL-M2</strain>
        <tissue evidence="2">Blood</tissue>
    </source>
</reference>
<dbReference type="EMBL" id="SCKG01000011">
    <property type="protein sequence ID" value="TDH06473.1"/>
    <property type="molecule type" value="Genomic_DNA"/>
</dbReference>
<feature type="compositionally biased region" description="Polar residues" evidence="1">
    <location>
        <begin position="9"/>
        <end position="34"/>
    </location>
</feature>
<dbReference type="PANTHER" id="PTHR34488">
    <property type="entry name" value="SI:CH211-245H14.1-RELATED"/>
    <property type="match status" value="1"/>
</dbReference>
<feature type="region of interest" description="Disordered" evidence="1">
    <location>
        <begin position="1"/>
        <end position="60"/>
    </location>
</feature>
<feature type="compositionally biased region" description="Basic and acidic residues" evidence="1">
    <location>
        <begin position="45"/>
        <end position="54"/>
    </location>
</feature>
<organism evidence="2 3">
    <name type="scientific">Perca flavescens</name>
    <name type="common">American yellow perch</name>
    <name type="synonym">Morone flavescens</name>
    <dbReference type="NCBI Taxonomy" id="8167"/>
    <lineage>
        <taxon>Eukaryota</taxon>
        <taxon>Metazoa</taxon>
        <taxon>Chordata</taxon>
        <taxon>Craniata</taxon>
        <taxon>Vertebrata</taxon>
        <taxon>Euteleostomi</taxon>
        <taxon>Actinopterygii</taxon>
        <taxon>Neopterygii</taxon>
        <taxon>Teleostei</taxon>
        <taxon>Neoteleostei</taxon>
        <taxon>Acanthomorphata</taxon>
        <taxon>Eupercaria</taxon>
        <taxon>Perciformes</taxon>
        <taxon>Percoidei</taxon>
        <taxon>Percidae</taxon>
        <taxon>Percinae</taxon>
        <taxon>Perca</taxon>
    </lineage>
</organism>
<name>A0A484CUS1_PERFV</name>
<gene>
    <name evidence="2" type="ORF">EPR50_G00113650</name>
</gene>
<comment type="caution">
    <text evidence="2">The sequence shown here is derived from an EMBL/GenBank/DDBJ whole genome shotgun (WGS) entry which is preliminary data.</text>
</comment>
<evidence type="ECO:0000256" key="1">
    <source>
        <dbReference type="SAM" id="MobiDB-lite"/>
    </source>
</evidence>
<proteinExistence type="predicted"/>
<accession>A0A484CUS1</accession>
<keyword evidence="3" id="KW-1185">Reference proteome</keyword>
<evidence type="ECO:0000313" key="2">
    <source>
        <dbReference type="EMBL" id="TDH06473.1"/>
    </source>
</evidence>
<evidence type="ECO:0000313" key="3">
    <source>
        <dbReference type="Proteomes" id="UP000295070"/>
    </source>
</evidence>